<comment type="caution">
    <text evidence="8">The sequence shown here is derived from an EMBL/GenBank/DDBJ whole genome shotgun (WGS) entry which is preliminary data.</text>
</comment>
<gene>
    <name evidence="8" type="ORF">SPF06_21230</name>
</gene>
<sequence length="389" mass="43141">MTAVVDVVISGVSITEQAGGPMLVQRVIIPGSRVESWTVLGDDDVPVAPLEAYLAFLSAIERSPNTVKAYAHDLKDFFVFLAHRDLDWRRVTLEDVGGFVEWLRMPPAGRTGQVAVLPVTSPQVGPGTINRKLAAVSSFYQHQARHGVELSDLLVRWAAPGGRSSWKPFLHHISKGRPQRRREIALKAPAKLPRVLTVGEVQSILDACTRLRDRFLFAVLFDTGMRIGEVLGLRHDDLSAAEREVRVVAHLNENGARAKTGRSRTVPVSAELLRLYSDYLHLEYGDLDNDYVFVNLWGGRVGHALSYRSVYDLVGRLRRRTGVDFDPHWFRHSAATRMLRDSVPLEVVSTLLGHASVTTTIDTYGHLTAEDARTVLEKAGWFAGTGVTL</sequence>
<keyword evidence="9" id="KW-1185">Reference proteome</keyword>
<dbReference type="Gene3D" id="1.10.443.10">
    <property type="entry name" value="Intergrase catalytic core"/>
    <property type="match status" value="1"/>
</dbReference>
<evidence type="ECO:0000313" key="9">
    <source>
        <dbReference type="Proteomes" id="UP001304769"/>
    </source>
</evidence>
<dbReference type="PANTHER" id="PTHR30349:SF64">
    <property type="entry name" value="PROPHAGE INTEGRASE INTD-RELATED"/>
    <property type="match status" value="1"/>
</dbReference>
<evidence type="ECO:0000259" key="7">
    <source>
        <dbReference type="PROSITE" id="PS51900"/>
    </source>
</evidence>
<reference evidence="8 9" key="1">
    <citation type="submission" date="2023-12" db="EMBL/GenBank/DDBJ databases">
        <title>Sinomonas terricola sp. nov, isolated from litchi orchard soil in Guangdong, PR China.</title>
        <authorList>
            <person name="Jiaxin W."/>
            <person name="Yang Z."/>
            <person name="Honghui Z."/>
        </authorList>
    </citation>
    <scope>NUCLEOTIDE SEQUENCE [LARGE SCALE GENOMIC DNA]</scope>
    <source>
        <strain evidence="8 9">JGH33</strain>
    </source>
</reference>
<name>A0ABU5TDT6_9MICC</name>
<accession>A0ABU5TDT6</accession>
<dbReference type="Proteomes" id="UP001304769">
    <property type="component" value="Unassembled WGS sequence"/>
</dbReference>
<organism evidence="8 9">
    <name type="scientific">Sinomonas terricola</name>
    <dbReference type="NCBI Taxonomy" id="3110330"/>
    <lineage>
        <taxon>Bacteria</taxon>
        <taxon>Bacillati</taxon>
        <taxon>Actinomycetota</taxon>
        <taxon>Actinomycetes</taxon>
        <taxon>Micrococcales</taxon>
        <taxon>Micrococcaceae</taxon>
        <taxon>Sinomonas</taxon>
    </lineage>
</organism>
<dbReference type="InterPro" id="IPR050090">
    <property type="entry name" value="Tyrosine_recombinase_XerCD"/>
</dbReference>
<evidence type="ECO:0000256" key="5">
    <source>
        <dbReference type="PROSITE-ProRule" id="PRU01248"/>
    </source>
</evidence>
<protein>
    <submittedName>
        <fullName evidence="8">Site-specific integrase</fullName>
    </submittedName>
</protein>
<evidence type="ECO:0000313" key="8">
    <source>
        <dbReference type="EMBL" id="MEA5457251.1"/>
    </source>
</evidence>
<feature type="domain" description="Tyr recombinase" evidence="6">
    <location>
        <begin position="191"/>
        <end position="377"/>
    </location>
</feature>
<dbReference type="SUPFAM" id="SSF56349">
    <property type="entry name" value="DNA breaking-rejoining enzymes"/>
    <property type="match status" value="1"/>
</dbReference>
<dbReference type="InterPro" id="IPR013762">
    <property type="entry name" value="Integrase-like_cat_sf"/>
</dbReference>
<dbReference type="InterPro" id="IPR044068">
    <property type="entry name" value="CB"/>
</dbReference>
<feature type="domain" description="Core-binding (CB)" evidence="7">
    <location>
        <begin position="44"/>
        <end position="144"/>
    </location>
</feature>
<dbReference type="InterPro" id="IPR010998">
    <property type="entry name" value="Integrase_recombinase_N"/>
</dbReference>
<dbReference type="InterPro" id="IPR002104">
    <property type="entry name" value="Integrase_catalytic"/>
</dbReference>
<dbReference type="RefSeq" id="WP_323281163.1">
    <property type="nucleotide sequence ID" value="NZ_JAYGGQ010000025.1"/>
</dbReference>
<evidence type="ECO:0000256" key="4">
    <source>
        <dbReference type="ARBA" id="ARBA00023172"/>
    </source>
</evidence>
<dbReference type="PANTHER" id="PTHR30349">
    <property type="entry name" value="PHAGE INTEGRASE-RELATED"/>
    <property type="match status" value="1"/>
</dbReference>
<dbReference type="EMBL" id="JAYGGQ010000025">
    <property type="protein sequence ID" value="MEA5457251.1"/>
    <property type="molecule type" value="Genomic_DNA"/>
</dbReference>
<dbReference type="Pfam" id="PF00589">
    <property type="entry name" value="Phage_integrase"/>
    <property type="match status" value="1"/>
</dbReference>
<keyword evidence="3 5" id="KW-0238">DNA-binding</keyword>
<evidence type="ECO:0000259" key="6">
    <source>
        <dbReference type="PROSITE" id="PS51898"/>
    </source>
</evidence>
<dbReference type="Pfam" id="PF02899">
    <property type="entry name" value="Phage_int_SAM_1"/>
    <property type="match status" value="1"/>
</dbReference>
<evidence type="ECO:0000256" key="1">
    <source>
        <dbReference type="ARBA" id="ARBA00008857"/>
    </source>
</evidence>
<dbReference type="InterPro" id="IPR011010">
    <property type="entry name" value="DNA_brk_join_enz"/>
</dbReference>
<keyword evidence="2" id="KW-0229">DNA integration</keyword>
<evidence type="ECO:0000256" key="2">
    <source>
        <dbReference type="ARBA" id="ARBA00022908"/>
    </source>
</evidence>
<evidence type="ECO:0000256" key="3">
    <source>
        <dbReference type="ARBA" id="ARBA00023125"/>
    </source>
</evidence>
<dbReference type="PROSITE" id="PS51898">
    <property type="entry name" value="TYR_RECOMBINASE"/>
    <property type="match status" value="1"/>
</dbReference>
<dbReference type="PROSITE" id="PS51900">
    <property type="entry name" value="CB"/>
    <property type="match status" value="1"/>
</dbReference>
<comment type="similarity">
    <text evidence="1">Belongs to the 'phage' integrase family.</text>
</comment>
<dbReference type="Gene3D" id="1.10.150.130">
    <property type="match status" value="1"/>
</dbReference>
<keyword evidence="4" id="KW-0233">DNA recombination</keyword>
<proteinExistence type="inferred from homology"/>
<dbReference type="InterPro" id="IPR004107">
    <property type="entry name" value="Integrase_SAM-like_N"/>
</dbReference>